<protein>
    <submittedName>
        <fullName evidence="3">Uncharacterized protein</fullName>
    </submittedName>
</protein>
<dbReference type="EMBL" id="OIVN01001199">
    <property type="protein sequence ID" value="SPC91046.1"/>
    <property type="molecule type" value="Genomic_DNA"/>
</dbReference>
<proteinExistence type="predicted"/>
<keyword evidence="1" id="KW-0175">Coiled coil</keyword>
<feature type="coiled-coil region" evidence="1">
    <location>
        <begin position="155"/>
        <end position="210"/>
    </location>
</feature>
<dbReference type="PANTHER" id="PTHR35315:SF1">
    <property type="entry name" value="RAB6-INTERACTING GOLGIN"/>
    <property type="match status" value="1"/>
</dbReference>
<organism evidence="3">
    <name type="scientific">Fagus sylvatica</name>
    <name type="common">Beechnut</name>
    <dbReference type="NCBI Taxonomy" id="28930"/>
    <lineage>
        <taxon>Eukaryota</taxon>
        <taxon>Viridiplantae</taxon>
        <taxon>Streptophyta</taxon>
        <taxon>Embryophyta</taxon>
        <taxon>Tracheophyta</taxon>
        <taxon>Spermatophyta</taxon>
        <taxon>Magnoliopsida</taxon>
        <taxon>eudicotyledons</taxon>
        <taxon>Gunneridae</taxon>
        <taxon>Pentapetalae</taxon>
        <taxon>rosids</taxon>
        <taxon>fabids</taxon>
        <taxon>Fagales</taxon>
        <taxon>Fagaceae</taxon>
        <taxon>Fagus</taxon>
    </lineage>
</organism>
<evidence type="ECO:0000313" key="3">
    <source>
        <dbReference type="EMBL" id="SPC91046.1"/>
    </source>
</evidence>
<dbReference type="AlphaFoldDB" id="A0A2N9FJQ8"/>
<accession>A0A2N9FJQ8</accession>
<gene>
    <name evidence="3" type="ORF">FSB_LOCUS18928</name>
</gene>
<feature type="region of interest" description="Disordered" evidence="2">
    <location>
        <begin position="274"/>
        <end position="335"/>
    </location>
</feature>
<evidence type="ECO:0000256" key="1">
    <source>
        <dbReference type="SAM" id="Coils"/>
    </source>
</evidence>
<evidence type="ECO:0000256" key="2">
    <source>
        <dbReference type="SAM" id="MobiDB-lite"/>
    </source>
</evidence>
<sequence>MASNPSLQPEIGPDGLPREAPVIAYTEKIIEEEQLQLKNKWCIRIDKLQVSNCADLIQKLIEPRDFSLIGREQEAEPSLFSAIVFDQIWRLRNPVVFENKEINVQQTLMTLNRNFQSHLLVYIEENYSKIRDVEREFANLSFEMKLTAGPKKAALEHLRKKIEMSTEKIRVAKLKEEQARKGWEAASQAVKDEEAIKQKLCEDLSQLVQESSHTQFSRLEELKRRLEALNPSRASTSVPLDGQSVGPPQNTTVTNASQTTEPVAGVTANVPNHGSGGNVPVMNGKNQQPSVEGEGREKKKIQFQGRGKGIGAVPKGRGSPAAGWTGAGFDVDGRT</sequence>
<dbReference type="PANTHER" id="PTHR35315">
    <property type="entry name" value="ACI13"/>
    <property type="match status" value="1"/>
</dbReference>
<feature type="region of interest" description="Disordered" evidence="2">
    <location>
        <begin position="232"/>
        <end position="251"/>
    </location>
</feature>
<reference evidence="3" key="1">
    <citation type="submission" date="2018-02" db="EMBL/GenBank/DDBJ databases">
        <authorList>
            <person name="Cohen D.B."/>
            <person name="Kent A.D."/>
        </authorList>
    </citation>
    <scope>NUCLEOTIDE SEQUENCE</scope>
</reference>
<name>A0A2N9FJQ8_FAGSY</name>